<dbReference type="PANTHER" id="PTHR31286:SF99">
    <property type="entry name" value="DUF4283 DOMAIN-CONTAINING PROTEIN"/>
    <property type="match status" value="1"/>
</dbReference>
<dbReference type="InterPro" id="IPR040256">
    <property type="entry name" value="At4g02000-like"/>
</dbReference>
<proteinExistence type="predicted"/>
<sequence length="255" mass="28810">MTTHTQPSTKATTTGPKIAPASQSWAEKVCISDSTSRFTLDPIQRNKGGNQLRISEEVLHHNSDQWNRCMVGFIPGFRMSHCMSMAIMWTGTSHNYGEIEPEMQAVMEKGPWLFGGKAIMLQQWHPSYKFDKDRISKLPVWIRLQGLPFPLWTQVGLSLVASMVGRPLSCNSQTYNCIRLEYARLCVEIDVSLPKVTHFEIVSPLSADPIAVEVEYEWLPPHCSQCKLYDHSCKNPNPQPTPNNTQLNPNTQPLS</sequence>
<feature type="region of interest" description="Disordered" evidence="1">
    <location>
        <begin position="1"/>
        <end position="20"/>
    </location>
</feature>
<name>A0A6N2L7S0_SALVM</name>
<dbReference type="AlphaFoldDB" id="A0A6N2L7S0"/>
<protein>
    <submittedName>
        <fullName evidence="2">Uncharacterized protein</fullName>
    </submittedName>
</protein>
<dbReference type="PANTHER" id="PTHR31286">
    <property type="entry name" value="GLYCINE-RICH CELL WALL STRUCTURAL PROTEIN 1.8-LIKE"/>
    <property type="match status" value="1"/>
</dbReference>
<evidence type="ECO:0000313" key="2">
    <source>
        <dbReference type="EMBL" id="VFU36734.1"/>
    </source>
</evidence>
<accession>A0A6N2L7S0</accession>
<evidence type="ECO:0000256" key="1">
    <source>
        <dbReference type="SAM" id="MobiDB-lite"/>
    </source>
</evidence>
<organism evidence="2">
    <name type="scientific">Salix viminalis</name>
    <name type="common">Common osier</name>
    <name type="synonym">Basket willow</name>
    <dbReference type="NCBI Taxonomy" id="40686"/>
    <lineage>
        <taxon>Eukaryota</taxon>
        <taxon>Viridiplantae</taxon>
        <taxon>Streptophyta</taxon>
        <taxon>Embryophyta</taxon>
        <taxon>Tracheophyta</taxon>
        <taxon>Spermatophyta</taxon>
        <taxon>Magnoliopsida</taxon>
        <taxon>eudicotyledons</taxon>
        <taxon>Gunneridae</taxon>
        <taxon>Pentapetalae</taxon>
        <taxon>rosids</taxon>
        <taxon>fabids</taxon>
        <taxon>Malpighiales</taxon>
        <taxon>Salicaceae</taxon>
        <taxon>Saliceae</taxon>
        <taxon>Salix</taxon>
    </lineage>
</organism>
<dbReference type="EMBL" id="CAADRP010001158">
    <property type="protein sequence ID" value="VFU36734.1"/>
    <property type="molecule type" value="Genomic_DNA"/>
</dbReference>
<reference evidence="2" key="1">
    <citation type="submission" date="2019-03" db="EMBL/GenBank/DDBJ databases">
        <authorList>
            <person name="Mank J."/>
            <person name="Almeida P."/>
        </authorList>
    </citation>
    <scope>NUCLEOTIDE SEQUENCE</scope>
    <source>
        <strain evidence="2">78183</strain>
    </source>
</reference>
<gene>
    <name evidence="2" type="ORF">SVIM_LOCUS188077</name>
</gene>